<comment type="caution">
    <text evidence="4">The sequence shown here is derived from an EMBL/GenBank/DDBJ whole genome shotgun (WGS) entry which is preliminary data.</text>
</comment>
<protein>
    <recommendedName>
        <fullName evidence="3">Peptidase C14 caspase domain-containing protein</fullName>
    </recommendedName>
</protein>
<keyword evidence="5" id="KW-1185">Reference proteome</keyword>
<evidence type="ECO:0000259" key="3">
    <source>
        <dbReference type="Pfam" id="PF00656"/>
    </source>
</evidence>
<comment type="similarity">
    <text evidence="1">Belongs to the peptidase C14B family.</text>
</comment>
<dbReference type="EMBL" id="MU154561">
    <property type="protein sequence ID" value="KAF9495530.1"/>
    <property type="molecule type" value="Genomic_DNA"/>
</dbReference>
<gene>
    <name evidence="4" type="ORF">BDN71DRAFT_1447429</name>
</gene>
<name>A0A9P5ZX41_PLEER</name>
<dbReference type="OrthoDB" id="3223806at2759"/>
<evidence type="ECO:0000256" key="2">
    <source>
        <dbReference type="SAM" id="MobiDB-lite"/>
    </source>
</evidence>
<dbReference type="GO" id="GO:0004197">
    <property type="term" value="F:cysteine-type endopeptidase activity"/>
    <property type="evidence" value="ECO:0007669"/>
    <property type="project" value="InterPro"/>
</dbReference>
<dbReference type="PANTHER" id="PTHR48104">
    <property type="entry name" value="METACASPASE-4"/>
    <property type="match status" value="1"/>
</dbReference>
<dbReference type="Gene3D" id="3.40.50.12660">
    <property type="match status" value="1"/>
</dbReference>
<feature type="compositionally biased region" description="Polar residues" evidence="2">
    <location>
        <begin position="212"/>
        <end position="228"/>
    </location>
</feature>
<dbReference type="PANTHER" id="PTHR48104:SF30">
    <property type="entry name" value="METACASPASE-1"/>
    <property type="match status" value="1"/>
</dbReference>
<evidence type="ECO:0000313" key="5">
    <source>
        <dbReference type="Proteomes" id="UP000807025"/>
    </source>
</evidence>
<dbReference type="GO" id="GO:0005737">
    <property type="term" value="C:cytoplasm"/>
    <property type="evidence" value="ECO:0007669"/>
    <property type="project" value="TreeGrafter"/>
</dbReference>
<evidence type="ECO:0000313" key="4">
    <source>
        <dbReference type="EMBL" id="KAF9495530.1"/>
    </source>
</evidence>
<reference evidence="4" key="1">
    <citation type="submission" date="2020-11" db="EMBL/GenBank/DDBJ databases">
        <authorList>
            <consortium name="DOE Joint Genome Institute"/>
            <person name="Ahrendt S."/>
            <person name="Riley R."/>
            <person name="Andreopoulos W."/>
            <person name="Labutti K."/>
            <person name="Pangilinan J."/>
            <person name="Ruiz-Duenas F.J."/>
            <person name="Barrasa J.M."/>
            <person name="Sanchez-Garcia M."/>
            <person name="Camarero S."/>
            <person name="Miyauchi S."/>
            <person name="Serrano A."/>
            <person name="Linde D."/>
            <person name="Babiker R."/>
            <person name="Drula E."/>
            <person name="Ayuso-Fernandez I."/>
            <person name="Pacheco R."/>
            <person name="Padilla G."/>
            <person name="Ferreira P."/>
            <person name="Barriuso J."/>
            <person name="Kellner H."/>
            <person name="Castanera R."/>
            <person name="Alfaro M."/>
            <person name="Ramirez L."/>
            <person name="Pisabarro A.G."/>
            <person name="Kuo A."/>
            <person name="Tritt A."/>
            <person name="Lipzen A."/>
            <person name="He G."/>
            <person name="Yan M."/>
            <person name="Ng V."/>
            <person name="Cullen D."/>
            <person name="Martin F."/>
            <person name="Rosso M.-N."/>
            <person name="Henrissat B."/>
            <person name="Hibbett D."/>
            <person name="Martinez A.T."/>
            <person name="Grigoriev I.V."/>
        </authorList>
    </citation>
    <scope>NUCLEOTIDE SEQUENCE</scope>
    <source>
        <strain evidence="4">ATCC 90797</strain>
    </source>
</reference>
<sequence length="401" mass="44854">MCSFVPNVGKRKALLIGIGEPNRPGPRNDALKMKKLLMDNYMYKKTDIVLMHDKQRIGRLMPTKDNILREIDNLVRDCQPGDRFVFHYSGHTGQQTNLDGTEIDGLDERIETATGPILDDVLRARLVDPLCPGSQLVAILDSCHSATLLDLPHVDCHLSNTKLIFVDEPPKEYPRVALADLKRPPAQCKNRLVRQPSSSKQPRAKKPRLTLDTVTRSPTPSFKSSGPLTSILPKTQASGFFSPVASNDDAPHDIKAKGAVDASSPSTPSVDFYDREKCCKCRLTLKDESLKDKLELPRVVAISSCKDSQVSYEDGNRMTKVLCNYLRANPNPSLCRLFNGVSFSLFTPAYKRAKSESWIEWARFECRGGSRPNAYQHPSLSSLQRLVWASSPAPRFRLTYL</sequence>
<proteinExistence type="inferred from homology"/>
<feature type="domain" description="Peptidase C14 caspase" evidence="3">
    <location>
        <begin position="10"/>
        <end position="349"/>
    </location>
</feature>
<feature type="region of interest" description="Disordered" evidence="2">
    <location>
        <begin position="187"/>
        <end position="228"/>
    </location>
</feature>
<organism evidence="4 5">
    <name type="scientific">Pleurotus eryngii</name>
    <name type="common">Boletus of the steppes</name>
    <dbReference type="NCBI Taxonomy" id="5323"/>
    <lineage>
        <taxon>Eukaryota</taxon>
        <taxon>Fungi</taxon>
        <taxon>Dikarya</taxon>
        <taxon>Basidiomycota</taxon>
        <taxon>Agaricomycotina</taxon>
        <taxon>Agaricomycetes</taxon>
        <taxon>Agaricomycetidae</taxon>
        <taxon>Agaricales</taxon>
        <taxon>Pleurotineae</taxon>
        <taxon>Pleurotaceae</taxon>
        <taxon>Pleurotus</taxon>
    </lineage>
</organism>
<dbReference type="GO" id="GO:0006508">
    <property type="term" value="P:proteolysis"/>
    <property type="evidence" value="ECO:0007669"/>
    <property type="project" value="InterPro"/>
</dbReference>
<dbReference type="Pfam" id="PF00656">
    <property type="entry name" value="Peptidase_C14"/>
    <property type="match status" value="1"/>
</dbReference>
<dbReference type="Proteomes" id="UP000807025">
    <property type="component" value="Unassembled WGS sequence"/>
</dbReference>
<dbReference type="InterPro" id="IPR011600">
    <property type="entry name" value="Pept_C14_caspase"/>
</dbReference>
<dbReference type="AlphaFoldDB" id="A0A9P5ZX41"/>
<accession>A0A9P5ZX41</accession>
<evidence type="ECO:0000256" key="1">
    <source>
        <dbReference type="ARBA" id="ARBA00009005"/>
    </source>
</evidence>
<dbReference type="InterPro" id="IPR050452">
    <property type="entry name" value="Metacaspase"/>
</dbReference>